<dbReference type="Gene3D" id="3.40.30.10">
    <property type="entry name" value="Glutaredoxin"/>
    <property type="match status" value="1"/>
</dbReference>
<evidence type="ECO:0000313" key="4">
    <source>
        <dbReference type="EMBL" id="KAF2670216.1"/>
    </source>
</evidence>
<evidence type="ECO:0000256" key="1">
    <source>
        <dbReference type="ARBA" id="ARBA00007409"/>
    </source>
</evidence>
<dbReference type="InterPro" id="IPR004045">
    <property type="entry name" value="Glutathione_S-Trfase_N"/>
</dbReference>
<organism evidence="4 5">
    <name type="scientific">Microthyrium microscopicum</name>
    <dbReference type="NCBI Taxonomy" id="703497"/>
    <lineage>
        <taxon>Eukaryota</taxon>
        <taxon>Fungi</taxon>
        <taxon>Dikarya</taxon>
        <taxon>Ascomycota</taxon>
        <taxon>Pezizomycotina</taxon>
        <taxon>Dothideomycetes</taxon>
        <taxon>Dothideomycetes incertae sedis</taxon>
        <taxon>Microthyriales</taxon>
        <taxon>Microthyriaceae</taxon>
        <taxon>Microthyrium</taxon>
    </lineage>
</organism>
<dbReference type="EMBL" id="MU004234">
    <property type="protein sequence ID" value="KAF2670216.1"/>
    <property type="molecule type" value="Genomic_DNA"/>
</dbReference>
<dbReference type="InterPro" id="IPR040079">
    <property type="entry name" value="Glutathione_S-Trfase"/>
</dbReference>
<dbReference type="SFLD" id="SFLDG00358">
    <property type="entry name" value="Main_(cytGST)"/>
    <property type="match status" value="1"/>
</dbReference>
<dbReference type="CDD" id="cd03188">
    <property type="entry name" value="GST_C_Beta"/>
    <property type="match status" value="1"/>
</dbReference>
<keyword evidence="4" id="KW-0808">Transferase</keyword>
<proteinExistence type="inferred from homology"/>
<dbReference type="GO" id="GO:0016740">
    <property type="term" value="F:transferase activity"/>
    <property type="evidence" value="ECO:0007669"/>
    <property type="project" value="UniProtKB-KW"/>
</dbReference>
<dbReference type="SUPFAM" id="SSF52833">
    <property type="entry name" value="Thioredoxin-like"/>
    <property type="match status" value="1"/>
</dbReference>
<gene>
    <name evidence="4" type="ORF">BT63DRAFT_412958</name>
</gene>
<feature type="domain" description="GST C-terminal" evidence="3">
    <location>
        <begin position="84"/>
        <end position="209"/>
    </location>
</feature>
<evidence type="ECO:0000259" key="2">
    <source>
        <dbReference type="PROSITE" id="PS50404"/>
    </source>
</evidence>
<dbReference type="SUPFAM" id="SSF47616">
    <property type="entry name" value="GST C-terminal domain-like"/>
    <property type="match status" value="1"/>
</dbReference>
<accession>A0A6A6UF14</accession>
<dbReference type="Proteomes" id="UP000799302">
    <property type="component" value="Unassembled WGS sequence"/>
</dbReference>
<dbReference type="PROSITE" id="PS50405">
    <property type="entry name" value="GST_CTER"/>
    <property type="match status" value="1"/>
</dbReference>
<dbReference type="PROSITE" id="PS50404">
    <property type="entry name" value="GST_NTER"/>
    <property type="match status" value="1"/>
</dbReference>
<dbReference type="PANTHER" id="PTHR44051">
    <property type="entry name" value="GLUTATHIONE S-TRANSFERASE-RELATED"/>
    <property type="match status" value="1"/>
</dbReference>
<dbReference type="SFLD" id="SFLDS00019">
    <property type="entry name" value="Glutathione_Transferase_(cytos"/>
    <property type="match status" value="1"/>
</dbReference>
<dbReference type="CDD" id="cd03057">
    <property type="entry name" value="GST_N_Beta"/>
    <property type="match status" value="1"/>
</dbReference>
<feature type="domain" description="GST N-terminal" evidence="2">
    <location>
        <begin position="1"/>
        <end position="79"/>
    </location>
</feature>
<dbReference type="InterPro" id="IPR036249">
    <property type="entry name" value="Thioredoxin-like_sf"/>
</dbReference>
<comment type="similarity">
    <text evidence="1">Belongs to the GST superfamily.</text>
</comment>
<dbReference type="Pfam" id="PF02798">
    <property type="entry name" value="GST_N"/>
    <property type="match status" value="1"/>
</dbReference>
<sequence>MPHIRLWFSPGACSLAPHVALREAGIDFEPIEVTFESVSSEFVKLNPKKRIPVLAIDDEIITEIPAIMTAISQQKPDSNLLGRNDLEIVRTYEWMNWLSGTLHGQCFGTLYRPARFTSKPELHKDLQEHAIVTIKECFDSIEHQLSDIHAVGQGFTVVDAYLLVFWRWGNKTQGIDMTDYPRYSALASAVLDRASAKTVMDVERLSSRI</sequence>
<dbReference type="InterPro" id="IPR010987">
    <property type="entry name" value="Glutathione-S-Trfase_C-like"/>
</dbReference>
<dbReference type="OrthoDB" id="2309723at2759"/>
<dbReference type="PANTHER" id="PTHR44051:SF8">
    <property type="entry name" value="GLUTATHIONE S-TRANSFERASE GSTA"/>
    <property type="match status" value="1"/>
</dbReference>
<dbReference type="InterPro" id="IPR036282">
    <property type="entry name" value="Glutathione-S-Trfase_C_sf"/>
</dbReference>
<keyword evidence="5" id="KW-1185">Reference proteome</keyword>
<dbReference type="AlphaFoldDB" id="A0A6A6UF14"/>
<dbReference type="Gene3D" id="1.20.1050.10">
    <property type="match status" value="1"/>
</dbReference>
<evidence type="ECO:0000313" key="5">
    <source>
        <dbReference type="Proteomes" id="UP000799302"/>
    </source>
</evidence>
<protein>
    <submittedName>
        <fullName evidence="4">Glutathione S-transferase</fullName>
    </submittedName>
</protein>
<reference evidence="4" key="1">
    <citation type="journal article" date="2020" name="Stud. Mycol.">
        <title>101 Dothideomycetes genomes: a test case for predicting lifestyles and emergence of pathogens.</title>
        <authorList>
            <person name="Haridas S."/>
            <person name="Albert R."/>
            <person name="Binder M."/>
            <person name="Bloem J."/>
            <person name="Labutti K."/>
            <person name="Salamov A."/>
            <person name="Andreopoulos B."/>
            <person name="Baker S."/>
            <person name="Barry K."/>
            <person name="Bills G."/>
            <person name="Bluhm B."/>
            <person name="Cannon C."/>
            <person name="Castanera R."/>
            <person name="Culley D."/>
            <person name="Daum C."/>
            <person name="Ezra D."/>
            <person name="Gonzalez J."/>
            <person name="Henrissat B."/>
            <person name="Kuo A."/>
            <person name="Liang C."/>
            <person name="Lipzen A."/>
            <person name="Lutzoni F."/>
            <person name="Magnuson J."/>
            <person name="Mondo S."/>
            <person name="Nolan M."/>
            <person name="Ohm R."/>
            <person name="Pangilinan J."/>
            <person name="Park H.-J."/>
            <person name="Ramirez L."/>
            <person name="Alfaro M."/>
            <person name="Sun H."/>
            <person name="Tritt A."/>
            <person name="Yoshinaga Y."/>
            <person name="Zwiers L.-H."/>
            <person name="Turgeon B."/>
            <person name="Goodwin S."/>
            <person name="Spatafora J."/>
            <person name="Crous P."/>
            <person name="Grigoriev I."/>
        </authorList>
    </citation>
    <scope>NUCLEOTIDE SEQUENCE</scope>
    <source>
        <strain evidence="4">CBS 115976</strain>
    </source>
</reference>
<name>A0A6A6UF14_9PEZI</name>
<evidence type="ECO:0000259" key="3">
    <source>
        <dbReference type="PROSITE" id="PS50405"/>
    </source>
</evidence>